<name>A0A9D4I5T7_DREPO</name>
<evidence type="ECO:0000313" key="1">
    <source>
        <dbReference type="EMBL" id="KAH3749259.1"/>
    </source>
</evidence>
<sequence length="90" mass="10263">MQKIAPMDITAAHLISYDEDNDLVPLVLANCHYAFEVGVGTQIEYDLVGLERQVMDRFLFSKSLIDLQKIPMVSFQHQLTFESCLGYYSS</sequence>
<reference evidence="1" key="1">
    <citation type="journal article" date="2019" name="bioRxiv">
        <title>The Genome of the Zebra Mussel, Dreissena polymorpha: A Resource for Invasive Species Research.</title>
        <authorList>
            <person name="McCartney M.A."/>
            <person name="Auch B."/>
            <person name="Kono T."/>
            <person name="Mallez S."/>
            <person name="Zhang Y."/>
            <person name="Obille A."/>
            <person name="Becker A."/>
            <person name="Abrahante J.E."/>
            <person name="Garbe J."/>
            <person name="Badalamenti J.P."/>
            <person name="Herman A."/>
            <person name="Mangelson H."/>
            <person name="Liachko I."/>
            <person name="Sullivan S."/>
            <person name="Sone E.D."/>
            <person name="Koren S."/>
            <person name="Silverstein K.A.T."/>
            <person name="Beckman K.B."/>
            <person name="Gohl D.M."/>
        </authorList>
    </citation>
    <scope>NUCLEOTIDE SEQUENCE</scope>
    <source>
        <strain evidence="1">Duluth1</strain>
        <tissue evidence="1">Whole animal</tissue>
    </source>
</reference>
<gene>
    <name evidence="1" type="ORF">DPMN_183752</name>
</gene>
<dbReference type="GO" id="GO:0016887">
    <property type="term" value="F:ATP hydrolysis activity"/>
    <property type="evidence" value="ECO:0007669"/>
    <property type="project" value="InterPro"/>
</dbReference>
<organism evidence="1 2">
    <name type="scientific">Dreissena polymorpha</name>
    <name type="common">Zebra mussel</name>
    <name type="synonym">Mytilus polymorpha</name>
    <dbReference type="NCBI Taxonomy" id="45954"/>
    <lineage>
        <taxon>Eukaryota</taxon>
        <taxon>Metazoa</taxon>
        <taxon>Spiralia</taxon>
        <taxon>Lophotrochozoa</taxon>
        <taxon>Mollusca</taxon>
        <taxon>Bivalvia</taxon>
        <taxon>Autobranchia</taxon>
        <taxon>Heteroconchia</taxon>
        <taxon>Euheterodonta</taxon>
        <taxon>Imparidentia</taxon>
        <taxon>Neoheterodontei</taxon>
        <taxon>Myida</taxon>
        <taxon>Dreissenoidea</taxon>
        <taxon>Dreissenidae</taxon>
        <taxon>Dreissena</taxon>
    </lineage>
</organism>
<comment type="caution">
    <text evidence="1">The sequence shown here is derived from an EMBL/GenBank/DDBJ whole genome shotgun (WGS) entry which is preliminary data.</text>
</comment>
<proteinExistence type="predicted"/>
<dbReference type="InterPro" id="IPR031248">
    <property type="entry name" value="RNF213"/>
</dbReference>
<dbReference type="PANTHER" id="PTHR22605">
    <property type="entry name" value="RZ-TYPE DOMAIN-CONTAINING PROTEIN"/>
    <property type="match status" value="1"/>
</dbReference>
<dbReference type="Proteomes" id="UP000828390">
    <property type="component" value="Unassembled WGS sequence"/>
</dbReference>
<accession>A0A9D4I5T7</accession>
<dbReference type="AlphaFoldDB" id="A0A9D4I5T7"/>
<dbReference type="GO" id="GO:0004842">
    <property type="term" value="F:ubiquitin-protein transferase activity"/>
    <property type="evidence" value="ECO:0007669"/>
    <property type="project" value="InterPro"/>
</dbReference>
<reference evidence="1" key="2">
    <citation type="submission" date="2020-11" db="EMBL/GenBank/DDBJ databases">
        <authorList>
            <person name="McCartney M.A."/>
            <person name="Auch B."/>
            <person name="Kono T."/>
            <person name="Mallez S."/>
            <person name="Becker A."/>
            <person name="Gohl D.M."/>
            <person name="Silverstein K.A.T."/>
            <person name="Koren S."/>
            <person name="Bechman K.B."/>
            <person name="Herman A."/>
            <person name="Abrahante J.E."/>
            <person name="Garbe J."/>
        </authorList>
    </citation>
    <scope>NUCLEOTIDE SEQUENCE</scope>
    <source>
        <strain evidence="1">Duluth1</strain>
        <tissue evidence="1">Whole animal</tissue>
    </source>
</reference>
<evidence type="ECO:0000313" key="2">
    <source>
        <dbReference type="Proteomes" id="UP000828390"/>
    </source>
</evidence>
<protein>
    <submittedName>
        <fullName evidence="1">Uncharacterized protein</fullName>
    </submittedName>
</protein>
<dbReference type="PANTHER" id="PTHR22605:SF16">
    <property type="entry name" value="E3 UBIQUITIN-PROTEIN LIGASE RNF213"/>
    <property type="match status" value="1"/>
</dbReference>
<keyword evidence="2" id="KW-1185">Reference proteome</keyword>
<dbReference type="EMBL" id="JAIWYP010000010">
    <property type="protein sequence ID" value="KAH3749259.1"/>
    <property type="molecule type" value="Genomic_DNA"/>
</dbReference>